<keyword evidence="5 10" id="KW-0808">Transferase</keyword>
<dbReference type="NCBIfam" id="TIGR00120">
    <property type="entry name" value="ArgJ"/>
    <property type="match status" value="1"/>
</dbReference>
<keyword evidence="6 10" id="KW-0068">Autocatalytic cleavage</keyword>
<evidence type="ECO:0000256" key="5">
    <source>
        <dbReference type="ARBA" id="ARBA00022679"/>
    </source>
</evidence>
<dbReference type="GO" id="GO:0004042">
    <property type="term" value="F:L-glutamate N-acetyltransferase activity"/>
    <property type="evidence" value="ECO:0007669"/>
    <property type="project" value="UniProtKB-UniRule"/>
</dbReference>
<feature type="site" description="Involved in the stabilization of negative charge on the oxyanion by the formation of the oxyanion hole" evidence="10">
    <location>
        <position position="116"/>
    </location>
</feature>
<feature type="binding site" evidence="10">
    <location>
        <position position="408"/>
    </location>
    <ligand>
        <name>substrate</name>
    </ligand>
</feature>
<dbReference type="GO" id="GO:0004358">
    <property type="term" value="F:L-glutamate N-acetyltransferase activity, acting on acetyl-L-ornithine as donor"/>
    <property type="evidence" value="ECO:0007669"/>
    <property type="project" value="UniProtKB-UniRule"/>
</dbReference>
<protein>
    <recommendedName>
        <fullName evidence="10">Arginine biosynthesis bifunctional protein ArgJ</fullName>
    </recommendedName>
    <domain>
        <recommendedName>
            <fullName evidence="10">Glutamate N-acetyltransferase</fullName>
            <ecNumber evidence="10">2.3.1.35</ecNumber>
        </recommendedName>
        <alternativeName>
            <fullName evidence="10">Ornithine acetyltransferase</fullName>
            <shortName evidence="10">OATase</shortName>
        </alternativeName>
        <alternativeName>
            <fullName evidence="10">Ornithine transacetylase</fullName>
        </alternativeName>
    </domain>
    <domain>
        <recommendedName>
            <fullName evidence="10">Amino-acid acetyltransferase</fullName>
            <ecNumber evidence="10">2.3.1.1</ecNumber>
        </recommendedName>
        <alternativeName>
            <fullName evidence="10">N-acetylglutamate synthase</fullName>
            <shortName evidence="10">AGSase</shortName>
        </alternativeName>
    </domain>
    <component>
        <recommendedName>
            <fullName evidence="10">Arginine biosynthesis bifunctional protein ArgJ alpha chain</fullName>
        </recommendedName>
    </component>
    <component>
        <recommendedName>
            <fullName evidence="10">Arginine biosynthesis bifunctional protein ArgJ beta chain</fullName>
        </recommendedName>
    </component>
</protein>
<keyword evidence="10" id="KW-0963">Cytoplasm</keyword>
<comment type="caution">
    <text evidence="11">The sequence shown here is derived from an EMBL/GenBank/DDBJ whole genome shotgun (WGS) entry which is preliminary data.</text>
</comment>
<dbReference type="EC" id="2.3.1.35" evidence="10"/>
<keyword evidence="4 10" id="KW-0028">Amino-acid biosynthesis</keyword>
<dbReference type="GO" id="GO:0006592">
    <property type="term" value="P:ornithine biosynthetic process"/>
    <property type="evidence" value="ECO:0007669"/>
    <property type="project" value="TreeGrafter"/>
</dbReference>
<organism evidence="11 12">
    <name type="scientific">Youxingia wuxianensis</name>
    <dbReference type="NCBI Taxonomy" id="2763678"/>
    <lineage>
        <taxon>Bacteria</taxon>
        <taxon>Bacillati</taxon>
        <taxon>Bacillota</taxon>
        <taxon>Clostridia</taxon>
        <taxon>Eubacteriales</taxon>
        <taxon>Oscillospiraceae</taxon>
        <taxon>Youxingia</taxon>
    </lineage>
</organism>
<dbReference type="Proteomes" id="UP000623678">
    <property type="component" value="Unassembled WGS sequence"/>
</dbReference>
<dbReference type="SUPFAM" id="SSF56266">
    <property type="entry name" value="DmpA/ArgJ-like"/>
    <property type="match status" value="1"/>
</dbReference>
<feature type="chain" id="PRO_5038185600" description="Arginine biosynthesis bifunctional protein ArgJ alpha chain" evidence="10">
    <location>
        <begin position="1"/>
        <end position="190"/>
    </location>
</feature>
<dbReference type="InterPro" id="IPR016117">
    <property type="entry name" value="ArgJ-like_dom_sf"/>
</dbReference>
<evidence type="ECO:0000313" key="11">
    <source>
        <dbReference type="EMBL" id="MBC8585907.1"/>
    </source>
</evidence>
<dbReference type="FunFam" id="3.10.20.340:FF:000001">
    <property type="entry name" value="Arginine biosynthesis bifunctional protein ArgJ, chloroplastic"/>
    <property type="match status" value="1"/>
</dbReference>
<dbReference type="EMBL" id="JACRTD010000007">
    <property type="protein sequence ID" value="MBC8585907.1"/>
    <property type="molecule type" value="Genomic_DNA"/>
</dbReference>
<comment type="catalytic activity">
    <reaction evidence="9 10">
        <text>N(2)-acetyl-L-ornithine + L-glutamate = N-acetyl-L-glutamate + L-ornithine</text>
        <dbReference type="Rhea" id="RHEA:15349"/>
        <dbReference type="ChEBI" id="CHEBI:29985"/>
        <dbReference type="ChEBI" id="CHEBI:44337"/>
        <dbReference type="ChEBI" id="CHEBI:46911"/>
        <dbReference type="ChEBI" id="CHEBI:57805"/>
        <dbReference type="EC" id="2.3.1.35"/>
    </reaction>
</comment>
<dbReference type="PANTHER" id="PTHR23100:SF0">
    <property type="entry name" value="ARGININE BIOSYNTHESIS BIFUNCTIONAL PROTEIN ARGJ, MITOCHONDRIAL"/>
    <property type="match status" value="1"/>
</dbReference>
<feature type="binding site" evidence="10">
    <location>
        <position position="277"/>
    </location>
    <ligand>
        <name>substrate</name>
    </ligand>
</feature>
<comment type="subunit">
    <text evidence="2 10">Heterotetramer of two alpha and two beta chains.</text>
</comment>
<dbReference type="PANTHER" id="PTHR23100">
    <property type="entry name" value="ARGININE BIOSYNTHESIS BIFUNCTIONAL PROTEIN ARGJ"/>
    <property type="match status" value="1"/>
</dbReference>
<dbReference type="GO" id="GO:0006526">
    <property type="term" value="P:L-arginine biosynthetic process"/>
    <property type="evidence" value="ECO:0007669"/>
    <property type="project" value="UniProtKB-UniRule"/>
</dbReference>
<comment type="catalytic activity">
    <reaction evidence="10">
        <text>L-glutamate + acetyl-CoA = N-acetyl-L-glutamate + CoA + H(+)</text>
        <dbReference type="Rhea" id="RHEA:24292"/>
        <dbReference type="ChEBI" id="CHEBI:15378"/>
        <dbReference type="ChEBI" id="CHEBI:29985"/>
        <dbReference type="ChEBI" id="CHEBI:44337"/>
        <dbReference type="ChEBI" id="CHEBI:57287"/>
        <dbReference type="ChEBI" id="CHEBI:57288"/>
        <dbReference type="EC" id="2.3.1.1"/>
    </reaction>
</comment>
<evidence type="ECO:0000256" key="7">
    <source>
        <dbReference type="ARBA" id="ARBA00023268"/>
    </source>
</evidence>
<dbReference type="CDD" id="cd02152">
    <property type="entry name" value="OAT"/>
    <property type="match status" value="1"/>
</dbReference>
<evidence type="ECO:0000256" key="1">
    <source>
        <dbReference type="ARBA" id="ARBA00006774"/>
    </source>
</evidence>
<keyword evidence="12" id="KW-1185">Reference proteome</keyword>
<feature type="binding site" evidence="10">
    <location>
        <position position="154"/>
    </location>
    <ligand>
        <name>substrate</name>
    </ligand>
</feature>
<evidence type="ECO:0000256" key="6">
    <source>
        <dbReference type="ARBA" id="ARBA00022813"/>
    </source>
</evidence>
<comment type="similarity">
    <text evidence="1 10">Belongs to the ArgJ family.</text>
</comment>
<dbReference type="InterPro" id="IPR042195">
    <property type="entry name" value="ArgJ_beta_C"/>
</dbReference>
<dbReference type="HAMAP" id="MF_01106">
    <property type="entry name" value="ArgJ"/>
    <property type="match status" value="1"/>
</dbReference>
<dbReference type="Pfam" id="PF01960">
    <property type="entry name" value="ArgJ"/>
    <property type="match status" value="1"/>
</dbReference>
<dbReference type="AlphaFoldDB" id="A0A926ESP5"/>
<dbReference type="FunFam" id="3.60.70.12:FF:000001">
    <property type="entry name" value="Arginine biosynthesis bifunctional protein ArgJ, chloroplastic"/>
    <property type="match status" value="1"/>
</dbReference>
<dbReference type="RefSeq" id="WP_262395615.1">
    <property type="nucleotide sequence ID" value="NZ_JACRTD010000007.1"/>
</dbReference>
<keyword evidence="8 10" id="KW-0012">Acyltransferase</keyword>
<evidence type="ECO:0000256" key="9">
    <source>
        <dbReference type="ARBA" id="ARBA00049439"/>
    </source>
</evidence>
<dbReference type="Gene3D" id="3.10.20.340">
    <property type="entry name" value="ArgJ beta chain, C-terminal domain"/>
    <property type="match status" value="1"/>
</dbReference>
<dbReference type="Gene3D" id="3.60.70.12">
    <property type="entry name" value="L-amino peptidase D-ALA esterase/amidase"/>
    <property type="match status" value="1"/>
</dbReference>
<reference evidence="11" key="1">
    <citation type="submission" date="2020-08" db="EMBL/GenBank/DDBJ databases">
        <title>Genome public.</title>
        <authorList>
            <person name="Liu C."/>
            <person name="Sun Q."/>
        </authorList>
    </citation>
    <scope>NUCLEOTIDE SEQUENCE</scope>
    <source>
        <strain evidence="11">NSJ-64</strain>
    </source>
</reference>
<feature type="active site" description="Nucleophile" evidence="10">
    <location>
        <position position="191"/>
    </location>
</feature>
<evidence type="ECO:0000256" key="2">
    <source>
        <dbReference type="ARBA" id="ARBA00011475"/>
    </source>
</evidence>
<dbReference type="NCBIfam" id="NF003802">
    <property type="entry name" value="PRK05388.1"/>
    <property type="match status" value="1"/>
</dbReference>
<evidence type="ECO:0000313" key="12">
    <source>
        <dbReference type="Proteomes" id="UP000623678"/>
    </source>
</evidence>
<feature type="binding site" evidence="10">
    <location>
        <position position="180"/>
    </location>
    <ligand>
        <name>substrate</name>
    </ligand>
</feature>
<feature type="chain" id="PRO_5038185599" description="Arginine biosynthesis bifunctional protein ArgJ beta chain" evidence="10">
    <location>
        <begin position="191"/>
        <end position="408"/>
    </location>
</feature>
<keyword evidence="7 10" id="KW-0511">Multifunctional enzyme</keyword>
<evidence type="ECO:0000256" key="10">
    <source>
        <dbReference type="HAMAP-Rule" id="MF_01106"/>
    </source>
</evidence>
<keyword evidence="3 10" id="KW-0055">Arginine biosynthesis</keyword>
<dbReference type="EC" id="2.3.1.1" evidence="10"/>
<evidence type="ECO:0000256" key="4">
    <source>
        <dbReference type="ARBA" id="ARBA00022605"/>
    </source>
</evidence>
<comment type="subcellular location">
    <subcellularLocation>
        <location evidence="10">Cytoplasm</location>
    </subcellularLocation>
</comment>
<comment type="pathway">
    <text evidence="10">Amino-acid biosynthesis; L-arginine biosynthesis; L-ornithine and N-acetyl-L-glutamate from L-glutamate and N(2)-acetyl-L-ornithine (cyclic): step 1/1.</text>
</comment>
<feature type="site" description="Cleavage; by autolysis" evidence="10">
    <location>
        <begin position="190"/>
        <end position="191"/>
    </location>
</feature>
<proteinExistence type="inferred from homology"/>
<dbReference type="InterPro" id="IPR002813">
    <property type="entry name" value="Arg_biosynth_ArgJ"/>
</dbReference>
<gene>
    <name evidence="10 11" type="primary">argJ</name>
    <name evidence="11" type="ORF">H8705_09955</name>
</gene>
<dbReference type="GO" id="GO:0005737">
    <property type="term" value="C:cytoplasm"/>
    <property type="evidence" value="ECO:0007669"/>
    <property type="project" value="UniProtKB-SubCell"/>
</dbReference>
<feature type="site" description="Involved in the stabilization of negative charge on the oxyanion by the formation of the oxyanion hole" evidence="10">
    <location>
        <position position="115"/>
    </location>
</feature>
<comment type="pathway">
    <text evidence="10">Amino-acid biosynthesis; L-arginine biosynthesis; N(2)-acetyl-L-ornithine from L-glutamate: step 1/4.</text>
</comment>
<accession>A0A926ESP5</accession>
<name>A0A926ESP5_9FIRM</name>
<sequence length="408" mass="42752">MEIQFIEGGVCAPKGFWAGGVHCGIRKNREKKDLALIYSEKECTAAGVYTQNKVKGAPVTVTQQHLANGKAQAVLCNSGNANTCNADGEFIANSMCQAAAKTLNIDPQKIIIGSTGVIGQPLPLQPIVNAMDQLKSSLQTGAQGSDAAAQAIMTTDTKKKEAAVSFLIGGKPCCIGGICKGSGMIHPNMATMLCFMTSDAAISGEMIKKAVKEVTDDTFNMVSVDGDTSTNDTFTLMANGLAGNPEITGPGKDYDDFKAGLMAVCRRLAREMAADGEGATKLLECHVSGAPEKQTAVKVSKAVITSSLLKAAMFGADANWGRILCAVGYADAQFDIGKVGVTLGSAKGTIEVCKNGSGVEFSEEKAKQILLEDEIHIDISMDQGGGEATAWGCDLTYDYVKINGDYRT</sequence>
<comment type="function">
    <text evidence="10">Catalyzes two activities which are involved in the cyclic version of arginine biosynthesis: the synthesis of N-acetylglutamate from glutamate and acetyl-CoA as the acetyl donor, and of ornithine by transacetylation between N(2)-acetylornithine and glutamate.</text>
</comment>
<feature type="binding site" evidence="10">
    <location>
        <position position="191"/>
    </location>
    <ligand>
        <name>substrate</name>
    </ligand>
</feature>
<feature type="binding site" evidence="10">
    <location>
        <position position="403"/>
    </location>
    <ligand>
        <name>substrate</name>
    </ligand>
</feature>
<evidence type="ECO:0000256" key="8">
    <source>
        <dbReference type="ARBA" id="ARBA00023315"/>
    </source>
</evidence>
<evidence type="ECO:0000256" key="3">
    <source>
        <dbReference type="ARBA" id="ARBA00022571"/>
    </source>
</evidence>